<sequence>MSHSATATRPQIALQSYLDALLQEATCAEPESSVSADEFQAAVLEEQIRDARLREQKPVVPLLPDAIELRRPGAAELPPAPLALLDDGRPQWAGEPFECLLFDVAGLTLAVPLVCLGSIHSLEGRELTPLIGQPDWFLGLLPGRDGGSLKVLDTARWVMPERYRDDYRQGLKYVISVQGYEWGLAVHQVSRSLRLDPAEVKWRGRRQQRPWLAGTVIDQMCALLDVSALAGMLDGGKPGSGRP</sequence>
<evidence type="ECO:0000259" key="1">
    <source>
        <dbReference type="PROSITE" id="PS50851"/>
    </source>
</evidence>
<name>A0A1H0I0F3_9PSED</name>
<keyword evidence="3" id="KW-1185">Reference proteome</keyword>
<evidence type="ECO:0000313" key="2">
    <source>
        <dbReference type="EMBL" id="SDO24883.1"/>
    </source>
</evidence>
<dbReference type="CDD" id="cd00588">
    <property type="entry name" value="CheW_like"/>
    <property type="match status" value="1"/>
</dbReference>
<reference evidence="3" key="1">
    <citation type="submission" date="2016-10" db="EMBL/GenBank/DDBJ databases">
        <authorList>
            <person name="Varghese N."/>
            <person name="Submissions S."/>
        </authorList>
    </citation>
    <scope>NUCLEOTIDE SEQUENCE [LARGE SCALE GENOMIC DNA]</scope>
    <source>
        <strain evidence="3">JCM 21621</strain>
    </source>
</reference>
<dbReference type="EMBL" id="FNIJ01000009">
    <property type="protein sequence ID" value="SDO24883.1"/>
    <property type="molecule type" value="Genomic_DNA"/>
</dbReference>
<proteinExistence type="predicted"/>
<dbReference type="GO" id="GO:0006935">
    <property type="term" value="P:chemotaxis"/>
    <property type="evidence" value="ECO:0007669"/>
    <property type="project" value="InterPro"/>
</dbReference>
<dbReference type="STRING" id="198616.SAMN05216193_10990"/>
<dbReference type="Proteomes" id="UP000242957">
    <property type="component" value="Unassembled WGS sequence"/>
</dbReference>
<dbReference type="Pfam" id="PF01584">
    <property type="entry name" value="CheW"/>
    <property type="match status" value="1"/>
</dbReference>
<protein>
    <submittedName>
        <fullName evidence="2">Purine-binding chemotaxis protein CheW</fullName>
    </submittedName>
</protein>
<evidence type="ECO:0000313" key="3">
    <source>
        <dbReference type="Proteomes" id="UP000242957"/>
    </source>
</evidence>
<dbReference type="RefSeq" id="WP_084311316.1">
    <property type="nucleotide sequence ID" value="NZ_FNIJ01000009.1"/>
</dbReference>
<dbReference type="InterPro" id="IPR014506">
    <property type="entry name" value="UCP020479_CheW"/>
</dbReference>
<dbReference type="InterPro" id="IPR036061">
    <property type="entry name" value="CheW-like_dom_sf"/>
</dbReference>
<dbReference type="AlphaFoldDB" id="A0A1H0I0F3"/>
<dbReference type="OrthoDB" id="5565759at2"/>
<feature type="domain" description="CheW-like" evidence="1">
    <location>
        <begin position="96"/>
        <end position="235"/>
    </location>
</feature>
<organism evidence="2 3">
    <name type="scientific">Pseudomonas jinjuensis</name>
    <dbReference type="NCBI Taxonomy" id="198616"/>
    <lineage>
        <taxon>Bacteria</taxon>
        <taxon>Pseudomonadati</taxon>
        <taxon>Pseudomonadota</taxon>
        <taxon>Gammaproteobacteria</taxon>
        <taxon>Pseudomonadales</taxon>
        <taxon>Pseudomonadaceae</taxon>
        <taxon>Pseudomonas</taxon>
    </lineage>
</organism>
<dbReference type="InterPro" id="IPR002545">
    <property type="entry name" value="CheW-lke_dom"/>
</dbReference>
<gene>
    <name evidence="2" type="ORF">SAMN05216193_10990</name>
</gene>
<dbReference type="PIRSF" id="PIRSF020479">
    <property type="entry name" value="UCP020479_CheW"/>
    <property type="match status" value="1"/>
</dbReference>
<accession>A0A1H0I0F3</accession>
<dbReference type="PROSITE" id="PS50851">
    <property type="entry name" value="CHEW"/>
    <property type="match status" value="1"/>
</dbReference>
<dbReference type="SUPFAM" id="SSF50341">
    <property type="entry name" value="CheW-like"/>
    <property type="match status" value="1"/>
</dbReference>
<dbReference type="GO" id="GO:0007165">
    <property type="term" value="P:signal transduction"/>
    <property type="evidence" value="ECO:0007669"/>
    <property type="project" value="InterPro"/>
</dbReference>
<dbReference type="SMART" id="SM00260">
    <property type="entry name" value="CheW"/>
    <property type="match status" value="1"/>
</dbReference>